<dbReference type="KEGG" id="sact:DMT42_05795"/>
<reference evidence="2 3" key="1">
    <citation type="submission" date="2018-06" db="EMBL/GenBank/DDBJ databases">
        <title>The complete genome sequence of a nosiheptide producer Streptomyces actuosus ATCC 25421: deducing the ability of producing a new class III lantibiotics.</title>
        <authorList>
            <person name="Liu W."/>
            <person name="Sun F."/>
            <person name="Hu Y."/>
        </authorList>
    </citation>
    <scope>NUCLEOTIDE SEQUENCE [LARGE SCALE GENOMIC DNA]</scope>
    <source>
        <strain evidence="2 3">ATCC 25421</strain>
    </source>
</reference>
<sequence length="62" mass="6129">MPGAGAGRGWVARPGAGGVPLRPPVPPQRHDCPQLSRLGRRPGGATPAARSAGGLALWVGVG</sequence>
<dbReference type="EMBL" id="CP029788">
    <property type="protein sequence ID" value="AWT41866.1"/>
    <property type="molecule type" value="Genomic_DNA"/>
</dbReference>
<feature type="region of interest" description="Disordered" evidence="1">
    <location>
        <begin position="1"/>
        <end position="29"/>
    </location>
</feature>
<gene>
    <name evidence="2" type="ORF">DMT42_05795</name>
</gene>
<organism evidence="2 3">
    <name type="scientific">Streptomyces actuosus</name>
    <dbReference type="NCBI Taxonomy" id="1885"/>
    <lineage>
        <taxon>Bacteria</taxon>
        <taxon>Bacillati</taxon>
        <taxon>Actinomycetota</taxon>
        <taxon>Actinomycetes</taxon>
        <taxon>Kitasatosporales</taxon>
        <taxon>Streptomycetaceae</taxon>
        <taxon>Streptomyces</taxon>
    </lineage>
</organism>
<dbReference type="OrthoDB" id="4338308at2"/>
<evidence type="ECO:0000313" key="3">
    <source>
        <dbReference type="Proteomes" id="UP000247634"/>
    </source>
</evidence>
<name>A0A2U9NX44_STRAS</name>
<proteinExistence type="predicted"/>
<keyword evidence="3" id="KW-1185">Reference proteome</keyword>
<evidence type="ECO:0000256" key="1">
    <source>
        <dbReference type="SAM" id="MobiDB-lite"/>
    </source>
</evidence>
<dbReference type="Proteomes" id="UP000247634">
    <property type="component" value="Chromosome"/>
</dbReference>
<evidence type="ECO:0000313" key="2">
    <source>
        <dbReference type="EMBL" id="AWT41866.1"/>
    </source>
</evidence>
<dbReference type="AlphaFoldDB" id="A0A2U9NX44"/>
<feature type="region of interest" description="Disordered" evidence="1">
    <location>
        <begin position="34"/>
        <end position="53"/>
    </location>
</feature>
<protein>
    <submittedName>
        <fullName evidence="2">Uncharacterized protein</fullName>
    </submittedName>
</protein>
<accession>A0A2U9NX44</accession>